<evidence type="ECO:0000313" key="1">
    <source>
        <dbReference type="EMBL" id="BCJ69420.1"/>
    </source>
</evidence>
<accession>A0A810N8R0</accession>
<dbReference type="AlphaFoldDB" id="A0A810N8R0"/>
<gene>
    <name evidence="1" type="ORF">Prubr_64410</name>
</gene>
<keyword evidence="2" id="KW-1185">Reference proteome</keyword>
<evidence type="ECO:0000313" key="2">
    <source>
        <dbReference type="Proteomes" id="UP000680866"/>
    </source>
</evidence>
<dbReference type="Proteomes" id="UP000680866">
    <property type="component" value="Chromosome"/>
</dbReference>
<protein>
    <submittedName>
        <fullName evidence="1">Uncharacterized protein</fullName>
    </submittedName>
</protein>
<name>A0A810N8R0_9ACTN</name>
<organism evidence="1 2">
    <name type="scientific">Polymorphospora rubra</name>
    <dbReference type="NCBI Taxonomy" id="338584"/>
    <lineage>
        <taxon>Bacteria</taxon>
        <taxon>Bacillati</taxon>
        <taxon>Actinomycetota</taxon>
        <taxon>Actinomycetes</taxon>
        <taxon>Micromonosporales</taxon>
        <taxon>Micromonosporaceae</taxon>
        <taxon>Polymorphospora</taxon>
    </lineage>
</organism>
<dbReference type="KEGG" id="pry:Prubr_64410"/>
<reference evidence="1" key="1">
    <citation type="submission" date="2020-08" db="EMBL/GenBank/DDBJ databases">
        <title>Whole genome shotgun sequence of Polymorphospora rubra NBRC 101157.</title>
        <authorList>
            <person name="Komaki H."/>
            <person name="Tamura T."/>
        </authorList>
    </citation>
    <scope>NUCLEOTIDE SEQUENCE</scope>
    <source>
        <strain evidence="1">NBRC 101157</strain>
    </source>
</reference>
<sequence>MKALHPNGLVGSMGRVGATGDKAAMEAHRARLQTVFWTGNADAPATTCAWRS</sequence>
<dbReference type="EMBL" id="AP023359">
    <property type="protein sequence ID" value="BCJ69420.1"/>
    <property type="molecule type" value="Genomic_DNA"/>
</dbReference>
<proteinExistence type="predicted"/>